<gene>
    <name evidence="1" type="ORF">SNAT2548_LOCUS31036</name>
</gene>
<comment type="caution">
    <text evidence="1">The sequence shown here is derived from an EMBL/GenBank/DDBJ whole genome shotgun (WGS) entry which is preliminary data.</text>
</comment>
<evidence type="ECO:0000313" key="1">
    <source>
        <dbReference type="EMBL" id="CAE7552612.1"/>
    </source>
</evidence>
<protein>
    <submittedName>
        <fullName evidence="1">Uncharacterized protein</fullName>
    </submittedName>
</protein>
<dbReference type="EMBL" id="CAJNDS010002635">
    <property type="protein sequence ID" value="CAE7552612.1"/>
    <property type="molecule type" value="Genomic_DNA"/>
</dbReference>
<sequence>MAAPLVVDIAVDLGGPPFRLHTVSGPDRGQIVATLPEECRPSGGRLIFNVPLNRGGSVARVDVDHEGGLIWWRGGSGSSWLSLAGIIFAPQGYAPATYRAVGGLCLLSGLVTDAVMRVDVQTDGWVGWVGGSTYHHFASLSGIAFSLDPEQTFPLALGPNAYDYGGPYSSPTYSLIDGLCVLEALISYSSTTVLAYLPVECWPMRELSFSMNQQESAPRVQVYANGEVKLLAGGADSGWISLSGIAFAPAPGGRRKLPYQNGWADYGADFGMATFSMKNGFCVLEGLVHGGDWNGWFATLPDGCRPTKRLIFHANNHAGSARVDVKTGGEVTYVDGPNNHHWMSVAGIIFAPDTVGHIALPLAGSWTGYGEAYESPDYTVKNGICSVEGLIRGGAWGHLATLPEDCRPSEGALVFVANNDELPARVNVEADGRINWLAGGNGHHWISLSGIVFSPSSANIAGYTIPLQNGWTNYNKGYAPAKYRVVSGICILEGLIETGSSNHAATLPSDCRPKKKLVFDANKHENIDRIDVGADGQIIFYSLNSGGWASLSGVAFDVE</sequence>
<name>A0A812U5K3_9DINO</name>
<proteinExistence type="predicted"/>
<keyword evidence="2" id="KW-1185">Reference proteome</keyword>
<dbReference type="AlphaFoldDB" id="A0A812U5K3"/>
<dbReference type="OrthoDB" id="430909at2759"/>
<evidence type="ECO:0000313" key="2">
    <source>
        <dbReference type="Proteomes" id="UP000604046"/>
    </source>
</evidence>
<organism evidence="1 2">
    <name type="scientific">Symbiodinium natans</name>
    <dbReference type="NCBI Taxonomy" id="878477"/>
    <lineage>
        <taxon>Eukaryota</taxon>
        <taxon>Sar</taxon>
        <taxon>Alveolata</taxon>
        <taxon>Dinophyceae</taxon>
        <taxon>Suessiales</taxon>
        <taxon>Symbiodiniaceae</taxon>
        <taxon>Symbiodinium</taxon>
    </lineage>
</organism>
<dbReference type="Proteomes" id="UP000604046">
    <property type="component" value="Unassembled WGS sequence"/>
</dbReference>
<reference evidence="1" key="1">
    <citation type="submission" date="2021-02" db="EMBL/GenBank/DDBJ databases">
        <authorList>
            <person name="Dougan E. K."/>
            <person name="Rhodes N."/>
            <person name="Thang M."/>
            <person name="Chan C."/>
        </authorList>
    </citation>
    <scope>NUCLEOTIDE SEQUENCE</scope>
</reference>
<accession>A0A812U5K3</accession>